<dbReference type="Pfam" id="PF09551">
    <property type="entry name" value="Spore_II_R"/>
    <property type="match status" value="1"/>
</dbReference>
<keyword evidence="3" id="KW-1185">Reference proteome</keyword>
<evidence type="ECO:0000313" key="3">
    <source>
        <dbReference type="Proteomes" id="UP000031938"/>
    </source>
</evidence>
<protein>
    <recommendedName>
        <fullName evidence="4">Stage II sporulation protein R</fullName>
    </recommendedName>
</protein>
<dbReference type="RefSeq" id="WP_041086977.1">
    <property type="nucleotide sequence ID" value="NZ_JXRP01000009.1"/>
</dbReference>
<dbReference type="STRING" id="889306.KP78_12230"/>
<feature type="signal peptide" evidence="1">
    <location>
        <begin position="1"/>
        <end position="23"/>
    </location>
</feature>
<dbReference type="InterPro" id="IPR014202">
    <property type="entry name" value="Spore_II_R"/>
</dbReference>
<feature type="chain" id="PRO_5038850269" description="Stage II sporulation protein R" evidence="1">
    <location>
        <begin position="24"/>
        <end position="207"/>
    </location>
</feature>
<evidence type="ECO:0000256" key="1">
    <source>
        <dbReference type="SAM" id="SignalP"/>
    </source>
</evidence>
<keyword evidence="1" id="KW-0732">Signal</keyword>
<evidence type="ECO:0008006" key="4">
    <source>
        <dbReference type="Google" id="ProtNLM"/>
    </source>
</evidence>
<accession>A0A0C2RHV5</accession>
<organism evidence="2 3">
    <name type="scientific">Jeotgalibacillus soli</name>
    <dbReference type="NCBI Taxonomy" id="889306"/>
    <lineage>
        <taxon>Bacteria</taxon>
        <taxon>Bacillati</taxon>
        <taxon>Bacillota</taxon>
        <taxon>Bacilli</taxon>
        <taxon>Bacillales</taxon>
        <taxon>Caryophanaceae</taxon>
        <taxon>Jeotgalibacillus</taxon>
    </lineage>
</organism>
<dbReference type="EMBL" id="JXRP01000009">
    <property type="protein sequence ID" value="KIL49755.1"/>
    <property type="molecule type" value="Genomic_DNA"/>
</dbReference>
<dbReference type="OrthoDB" id="9793324at2"/>
<dbReference type="Proteomes" id="UP000031938">
    <property type="component" value="Unassembled WGS sequence"/>
</dbReference>
<gene>
    <name evidence="2" type="ORF">KP78_12230</name>
</gene>
<evidence type="ECO:0000313" key="2">
    <source>
        <dbReference type="EMBL" id="KIL49755.1"/>
    </source>
</evidence>
<sequence>MKTKWLFTILMMIILLSQINGFAAASENSKEEDLRFRVLANSDTEDDQLTKQAVYYLMQQEILSTLASEKLWEKESLIKEIEKHIPQWQAKVEQALLAREEPYHATVRFEQHAFPVKQTEGEQYPAGVFDTIVITLGEGKGENWWCSIFPSFCEKVLISKEDQEKPIKEKSCKTNLSPEVETTAATIKVDSYIVKWFQKGWNWISKE</sequence>
<reference evidence="2 3" key="1">
    <citation type="submission" date="2015-01" db="EMBL/GenBank/DDBJ databases">
        <title>Genome sequencing of Jeotgalibacillus soli.</title>
        <authorList>
            <person name="Goh K.M."/>
            <person name="Chan K.-G."/>
            <person name="Yaakop A.S."/>
            <person name="Ee R."/>
            <person name="Gan H.M."/>
            <person name="Chan C.S."/>
        </authorList>
    </citation>
    <scope>NUCLEOTIDE SEQUENCE [LARGE SCALE GENOMIC DNA]</scope>
    <source>
        <strain evidence="2 3">P9</strain>
    </source>
</reference>
<dbReference type="AlphaFoldDB" id="A0A0C2RHV5"/>
<comment type="caution">
    <text evidence="2">The sequence shown here is derived from an EMBL/GenBank/DDBJ whole genome shotgun (WGS) entry which is preliminary data.</text>
</comment>
<name>A0A0C2RHV5_9BACL</name>
<proteinExistence type="predicted"/>
<dbReference type="PATRIC" id="fig|889306.3.peg.1230"/>